<accession>B1I6C3</accession>
<organism evidence="3 4">
    <name type="scientific">Desulforudis audaxviator (strain MP104C)</name>
    <dbReference type="NCBI Taxonomy" id="477974"/>
    <lineage>
        <taxon>Bacteria</taxon>
        <taxon>Bacillati</taxon>
        <taxon>Bacillota</taxon>
        <taxon>Clostridia</taxon>
        <taxon>Thermoanaerobacterales</taxon>
        <taxon>Candidatus Desulforudaceae</taxon>
        <taxon>Candidatus Desulforudis</taxon>
    </lineage>
</organism>
<dbReference type="Gene3D" id="3.30.70.270">
    <property type="match status" value="1"/>
</dbReference>
<feature type="transmembrane region" description="Helical" evidence="1">
    <location>
        <begin position="12"/>
        <end position="29"/>
    </location>
</feature>
<dbReference type="SMART" id="SM00065">
    <property type="entry name" value="GAF"/>
    <property type="match status" value="1"/>
</dbReference>
<feature type="transmembrane region" description="Helical" evidence="1">
    <location>
        <begin position="36"/>
        <end position="57"/>
    </location>
</feature>
<feature type="transmembrane region" description="Helical" evidence="1">
    <location>
        <begin position="185"/>
        <end position="202"/>
    </location>
</feature>
<evidence type="ECO:0000256" key="1">
    <source>
        <dbReference type="SAM" id="Phobius"/>
    </source>
</evidence>
<dbReference type="SUPFAM" id="SSF55781">
    <property type="entry name" value="GAF domain-like"/>
    <property type="match status" value="1"/>
</dbReference>
<evidence type="ECO:0000313" key="4">
    <source>
        <dbReference type="Proteomes" id="UP000008544"/>
    </source>
</evidence>
<keyword evidence="1" id="KW-0472">Membrane</keyword>
<dbReference type="Pfam" id="PF00990">
    <property type="entry name" value="GGDEF"/>
    <property type="match status" value="1"/>
</dbReference>
<dbReference type="InterPro" id="IPR029016">
    <property type="entry name" value="GAF-like_dom_sf"/>
</dbReference>
<dbReference type="KEGG" id="dau:Daud_2083"/>
<feature type="transmembrane region" description="Helical" evidence="1">
    <location>
        <begin position="145"/>
        <end position="164"/>
    </location>
</feature>
<proteinExistence type="predicted"/>
<dbReference type="GO" id="GO:0005886">
    <property type="term" value="C:plasma membrane"/>
    <property type="evidence" value="ECO:0007669"/>
    <property type="project" value="TreeGrafter"/>
</dbReference>
<dbReference type="AlphaFoldDB" id="B1I6C3"/>
<dbReference type="InterPro" id="IPR029787">
    <property type="entry name" value="Nucleotide_cyclase"/>
</dbReference>
<dbReference type="STRING" id="477974.Daud_2083"/>
<dbReference type="EMBL" id="CP000860">
    <property type="protein sequence ID" value="ACA60572.1"/>
    <property type="molecule type" value="Genomic_DNA"/>
</dbReference>
<dbReference type="Gene3D" id="3.30.450.40">
    <property type="match status" value="1"/>
</dbReference>
<reference evidence="3 4" key="2">
    <citation type="journal article" date="2008" name="Science">
        <title>Environmental genomics reveals a single-species ecosystem deep within Earth.</title>
        <authorList>
            <person name="Chivian D."/>
            <person name="Brodie E.L."/>
            <person name="Alm E.J."/>
            <person name="Culley D.E."/>
            <person name="Dehal P.S."/>
            <person name="Desantis T.Z."/>
            <person name="Gihring T.M."/>
            <person name="Lapidus A."/>
            <person name="Lin L.H."/>
            <person name="Lowry S.R."/>
            <person name="Moser D.P."/>
            <person name="Richardson P.M."/>
            <person name="Southam G."/>
            <person name="Wanger G."/>
            <person name="Pratt L.M."/>
            <person name="Andersen G.L."/>
            <person name="Hazen T.C."/>
            <person name="Brockman F.J."/>
            <person name="Arkin A.P."/>
            <person name="Onstott T.C."/>
        </authorList>
    </citation>
    <scope>NUCLEOTIDE SEQUENCE [LARGE SCALE GENOMIC DNA]</scope>
    <source>
        <strain evidence="3 4">MP104C</strain>
    </source>
</reference>
<dbReference type="InterPro" id="IPR000160">
    <property type="entry name" value="GGDEF_dom"/>
</dbReference>
<keyword evidence="1" id="KW-1133">Transmembrane helix</keyword>
<feature type="transmembrane region" description="Helical" evidence="1">
    <location>
        <begin position="340"/>
        <end position="359"/>
    </location>
</feature>
<dbReference type="PROSITE" id="PS50887">
    <property type="entry name" value="GGDEF"/>
    <property type="match status" value="1"/>
</dbReference>
<dbReference type="GO" id="GO:1902201">
    <property type="term" value="P:negative regulation of bacterial-type flagellum-dependent cell motility"/>
    <property type="evidence" value="ECO:0007669"/>
    <property type="project" value="TreeGrafter"/>
</dbReference>
<dbReference type="GO" id="GO:0052621">
    <property type="term" value="F:diguanylate cyclase activity"/>
    <property type="evidence" value="ECO:0007669"/>
    <property type="project" value="TreeGrafter"/>
</dbReference>
<dbReference type="PANTHER" id="PTHR45138:SF24">
    <property type="entry name" value="DIGUANYLATE CYCLASE DGCC-RELATED"/>
    <property type="match status" value="1"/>
</dbReference>
<keyword evidence="4" id="KW-1185">Reference proteome</keyword>
<dbReference type="Pfam" id="PF13185">
    <property type="entry name" value="GAF_2"/>
    <property type="match status" value="1"/>
</dbReference>
<dbReference type="SUPFAM" id="SSF55073">
    <property type="entry name" value="Nucleotide cyclase"/>
    <property type="match status" value="1"/>
</dbReference>
<dbReference type="eggNOG" id="COG2199">
    <property type="taxonomic scope" value="Bacteria"/>
</dbReference>
<dbReference type="NCBIfam" id="TIGR00254">
    <property type="entry name" value="GGDEF"/>
    <property type="match status" value="1"/>
</dbReference>
<reference evidence="4" key="1">
    <citation type="submission" date="2007-10" db="EMBL/GenBank/DDBJ databases">
        <title>Complete sequence of chromosome of Desulforudis audaxviator MP104C.</title>
        <authorList>
            <person name="Copeland A."/>
            <person name="Lucas S."/>
            <person name="Lapidus A."/>
            <person name="Barry K."/>
            <person name="Glavina del Rio T."/>
            <person name="Dalin E."/>
            <person name="Tice H."/>
            <person name="Bruce D."/>
            <person name="Pitluck S."/>
            <person name="Lowry S.R."/>
            <person name="Larimer F."/>
            <person name="Land M.L."/>
            <person name="Hauser L."/>
            <person name="Kyrpides N."/>
            <person name="Ivanova N.N."/>
            <person name="Richardson P."/>
        </authorList>
    </citation>
    <scope>NUCLEOTIDE SEQUENCE [LARGE SCALE GENOMIC DNA]</scope>
    <source>
        <strain evidence="4">MP104C</strain>
    </source>
</reference>
<feature type="domain" description="GGDEF" evidence="2">
    <location>
        <begin position="428"/>
        <end position="568"/>
    </location>
</feature>
<name>B1I6C3_DESAP</name>
<feature type="transmembrane region" description="Helical" evidence="1">
    <location>
        <begin position="63"/>
        <end position="84"/>
    </location>
</feature>
<dbReference type="InterPro" id="IPR003018">
    <property type="entry name" value="GAF"/>
</dbReference>
<dbReference type="PANTHER" id="PTHR45138">
    <property type="entry name" value="REGULATORY COMPONENTS OF SENSORY TRANSDUCTION SYSTEM"/>
    <property type="match status" value="1"/>
</dbReference>
<sequence length="568" mass="62685">MPVRAGNIFSVLYLWTVIIGGVVLLVRLFPAVDLDFSVELAVLILVAMAAEWLVVSFPHGQLSAGYVITFGAFLVYGPAGAAWVNALGTLFGQGIANRGNPVRTTLFNAAQSVPAVYGAYLAYLFCGGTPHPGEMLTLANVLPLLAFSAAYFALNNLLVTLYLLPKRGLSFNTWRTALRWDASTYLFLIPLGFLVAALYRSAGFTGAFLVLLLGLIVQFFVRRFVMVEENNRELRLLYTVAQGLGTSPDLDELLRLILREVRRLVPYDTAAVYLWSEERHLFVPVVLEGAGAGELHDIVWERDEGIVGWAARNREPRLVTDLRQEPELQRQTGLSRFMRSLVLLPLVFGNEMLGVFVIGDKRPGVYDEKSLGLLKIIGGQMAAAADNRRLNRRLKKVAGRDYLTGLPNREQFFNQLEAELVENERRDRPLAVILLDIDGLYDLNRRFGYAVGDTVLVQVARALEEWLPAGGMAARYGGDEFALLLPDTGEIRAAQRAERLQRLLGRISVGAKELKERVRLSVSTGFATAPLDGATADALLARAEDHLYRSAGREVPEFRPAGGHTTSV</sequence>
<evidence type="ECO:0000313" key="3">
    <source>
        <dbReference type="EMBL" id="ACA60572.1"/>
    </source>
</evidence>
<feature type="transmembrane region" description="Helical" evidence="1">
    <location>
        <begin position="208"/>
        <end position="225"/>
    </location>
</feature>
<keyword evidence="1" id="KW-0812">Transmembrane</keyword>
<evidence type="ECO:0000259" key="2">
    <source>
        <dbReference type="PROSITE" id="PS50887"/>
    </source>
</evidence>
<dbReference type="eggNOG" id="COG2203">
    <property type="taxonomic scope" value="Bacteria"/>
</dbReference>
<protein>
    <submittedName>
        <fullName evidence="3">Diguanylate cyclase</fullName>
    </submittedName>
</protein>
<dbReference type="SMART" id="SM00267">
    <property type="entry name" value="GGDEF"/>
    <property type="match status" value="1"/>
</dbReference>
<feature type="transmembrane region" description="Helical" evidence="1">
    <location>
        <begin position="105"/>
        <end position="125"/>
    </location>
</feature>
<dbReference type="HOGENOM" id="CLU_032209_0_0_9"/>
<dbReference type="OrthoDB" id="9783388at2"/>
<dbReference type="GO" id="GO:0043709">
    <property type="term" value="P:cell adhesion involved in single-species biofilm formation"/>
    <property type="evidence" value="ECO:0007669"/>
    <property type="project" value="TreeGrafter"/>
</dbReference>
<gene>
    <name evidence="3" type="ordered locus">Daud_2083</name>
</gene>
<dbReference type="CDD" id="cd01949">
    <property type="entry name" value="GGDEF"/>
    <property type="match status" value="1"/>
</dbReference>
<dbReference type="Proteomes" id="UP000008544">
    <property type="component" value="Chromosome"/>
</dbReference>
<dbReference type="InterPro" id="IPR043128">
    <property type="entry name" value="Rev_trsase/Diguanyl_cyclase"/>
</dbReference>
<dbReference type="InterPro" id="IPR050469">
    <property type="entry name" value="Diguanylate_Cyclase"/>
</dbReference>